<sequence length="73" mass="7505">MTAATPGRGRGEHGGQEPLTPPDPTGLEAWIRQVLGLAGARASAFAPPLPLTPSADRDHPGDADRLDPDGQAE</sequence>
<keyword evidence="3" id="KW-1185">Reference proteome</keyword>
<comment type="caution">
    <text evidence="2">The sequence shown here is derived from an EMBL/GenBank/DDBJ whole genome shotgun (WGS) entry which is preliminary data.</text>
</comment>
<dbReference type="RefSeq" id="WP_139579720.1">
    <property type="nucleotide sequence ID" value="NZ_VDMA02000027.1"/>
</dbReference>
<accession>A0A5N6BEC4</accession>
<dbReference type="Proteomes" id="UP000313066">
    <property type="component" value="Unassembled WGS sequence"/>
</dbReference>
<evidence type="ECO:0000256" key="1">
    <source>
        <dbReference type="SAM" id="MobiDB-lite"/>
    </source>
</evidence>
<dbReference type="AlphaFoldDB" id="A0A5N6BEC4"/>
<protein>
    <submittedName>
        <fullName evidence="2">Uncharacterized protein</fullName>
    </submittedName>
</protein>
<feature type="region of interest" description="Disordered" evidence="1">
    <location>
        <begin position="1"/>
        <end position="27"/>
    </location>
</feature>
<feature type="compositionally biased region" description="Basic and acidic residues" evidence="1">
    <location>
        <begin position="55"/>
        <end position="73"/>
    </location>
</feature>
<proteinExistence type="predicted"/>
<gene>
    <name evidence="2" type="ORF">FH610_036040</name>
</gene>
<feature type="region of interest" description="Disordered" evidence="1">
    <location>
        <begin position="44"/>
        <end position="73"/>
    </location>
</feature>
<evidence type="ECO:0000313" key="3">
    <source>
        <dbReference type="Proteomes" id="UP000313066"/>
    </source>
</evidence>
<evidence type="ECO:0000313" key="2">
    <source>
        <dbReference type="EMBL" id="KAB8178782.1"/>
    </source>
</evidence>
<name>A0A5N6BEC4_9ACTN</name>
<reference evidence="2 3" key="1">
    <citation type="submission" date="2019-10" db="EMBL/GenBank/DDBJ databases">
        <title>Nonomuraea sp. nov., isolated from Phyllanthus amarus.</title>
        <authorList>
            <person name="Klykleung N."/>
            <person name="Tanasupawat S."/>
        </authorList>
    </citation>
    <scope>NUCLEOTIDE SEQUENCE [LARGE SCALE GENOMIC DNA]</scope>
    <source>
        <strain evidence="2 3">CR1-09</strain>
    </source>
</reference>
<dbReference type="EMBL" id="VDMA02000027">
    <property type="protein sequence ID" value="KAB8178782.1"/>
    <property type="molecule type" value="Genomic_DNA"/>
</dbReference>
<organism evidence="2 3">
    <name type="scientific">Microbispora catharanthi</name>
    <dbReference type="NCBI Taxonomy" id="1712871"/>
    <lineage>
        <taxon>Bacteria</taxon>
        <taxon>Bacillati</taxon>
        <taxon>Actinomycetota</taxon>
        <taxon>Actinomycetes</taxon>
        <taxon>Streptosporangiales</taxon>
        <taxon>Streptosporangiaceae</taxon>
        <taxon>Microbispora</taxon>
    </lineage>
</organism>